<dbReference type="PROSITE" id="PS50893">
    <property type="entry name" value="ABC_TRANSPORTER_2"/>
    <property type="match status" value="1"/>
</dbReference>
<dbReference type="AlphaFoldDB" id="A0AAU8M206"/>
<dbReference type="KEGG" id="eaj:Q3M24_10220"/>
<reference evidence="6" key="2">
    <citation type="submission" date="2024-06" db="EMBL/GenBank/DDBJ databases">
        <authorList>
            <person name="Plum-Jensen L.E."/>
            <person name="Schramm A."/>
            <person name="Marshall I.P.G."/>
        </authorList>
    </citation>
    <scope>NUCLEOTIDE SEQUENCE</scope>
    <source>
        <strain evidence="6">Rat1</strain>
    </source>
</reference>
<dbReference type="InterPro" id="IPR017911">
    <property type="entry name" value="MacB-like_ATP-bd"/>
</dbReference>
<reference evidence="6" key="1">
    <citation type="journal article" date="2024" name="Syst. Appl. Microbiol.">
        <title>First single-strain enrichments of Electrothrix cable bacteria, description of E. aestuarii sp. nov. and E. rattekaaiensis sp. nov., and proposal of a cable bacteria taxonomy following the rules of the SeqCode.</title>
        <authorList>
            <person name="Plum-Jensen L.E."/>
            <person name="Schramm A."/>
            <person name="Marshall I.P.G."/>
        </authorList>
    </citation>
    <scope>NUCLEOTIDE SEQUENCE</scope>
    <source>
        <strain evidence="6">Rat1</strain>
    </source>
</reference>
<dbReference type="FunFam" id="3.40.50.300:FF:000032">
    <property type="entry name" value="Export ABC transporter ATP-binding protein"/>
    <property type="match status" value="1"/>
</dbReference>
<dbReference type="GO" id="GO:0022857">
    <property type="term" value="F:transmembrane transporter activity"/>
    <property type="evidence" value="ECO:0007669"/>
    <property type="project" value="TreeGrafter"/>
</dbReference>
<dbReference type="CDD" id="cd03255">
    <property type="entry name" value="ABC_MJ0796_LolCDE_FtsE"/>
    <property type="match status" value="1"/>
</dbReference>
<dbReference type="PANTHER" id="PTHR24220">
    <property type="entry name" value="IMPORT ATP-BINDING PROTEIN"/>
    <property type="match status" value="1"/>
</dbReference>
<dbReference type="GO" id="GO:0005886">
    <property type="term" value="C:plasma membrane"/>
    <property type="evidence" value="ECO:0007669"/>
    <property type="project" value="TreeGrafter"/>
</dbReference>
<sequence>MLKIRDLYKSYQVGHAMMPVLKGINLDVHQGDLLAVTGSSGSGKSTLMSIMGLLDKPTRGRYWLDKKEVQHCSDDELAAMRNQKIGFVFQSFYLLQRLTAVENVGCPLRYSKVPPKEIHRRSLAMLEKVGLADRATHRPDELSGGQQQRVAVARALIGKPAIVLADEPTGALDSHVSKEIMDLFISLNQEEGITIIIITHDEKIARQCSRHVMMEDGVLR</sequence>
<dbReference type="PROSITE" id="PS00211">
    <property type="entry name" value="ABC_TRANSPORTER_1"/>
    <property type="match status" value="1"/>
</dbReference>
<dbReference type="InterPro" id="IPR003439">
    <property type="entry name" value="ABC_transporter-like_ATP-bd"/>
</dbReference>
<evidence type="ECO:0000256" key="1">
    <source>
        <dbReference type="ARBA" id="ARBA00022448"/>
    </source>
</evidence>
<keyword evidence="2" id="KW-0547">Nucleotide-binding</keyword>
<dbReference type="InterPro" id="IPR027417">
    <property type="entry name" value="P-loop_NTPase"/>
</dbReference>
<evidence type="ECO:0000256" key="2">
    <source>
        <dbReference type="ARBA" id="ARBA00022741"/>
    </source>
</evidence>
<dbReference type="Gene3D" id="3.40.50.300">
    <property type="entry name" value="P-loop containing nucleotide triphosphate hydrolases"/>
    <property type="match status" value="1"/>
</dbReference>
<protein>
    <submittedName>
        <fullName evidence="6">ABC transporter ATP-binding protein</fullName>
    </submittedName>
</protein>
<evidence type="ECO:0000259" key="5">
    <source>
        <dbReference type="PROSITE" id="PS50893"/>
    </source>
</evidence>
<keyword evidence="3 6" id="KW-0067">ATP-binding</keyword>
<dbReference type="SUPFAM" id="SSF52540">
    <property type="entry name" value="P-loop containing nucleoside triphosphate hydrolases"/>
    <property type="match status" value="1"/>
</dbReference>
<dbReference type="InterPro" id="IPR003593">
    <property type="entry name" value="AAA+_ATPase"/>
</dbReference>
<dbReference type="SMART" id="SM00382">
    <property type="entry name" value="AAA"/>
    <property type="match status" value="1"/>
</dbReference>
<dbReference type="InterPro" id="IPR017871">
    <property type="entry name" value="ABC_transporter-like_CS"/>
</dbReference>
<gene>
    <name evidence="6" type="ORF">Q3M24_10220</name>
</gene>
<name>A0AAU8M206_9BACT</name>
<dbReference type="GO" id="GO:0016887">
    <property type="term" value="F:ATP hydrolysis activity"/>
    <property type="evidence" value="ECO:0007669"/>
    <property type="project" value="InterPro"/>
</dbReference>
<evidence type="ECO:0000313" key="6">
    <source>
        <dbReference type="EMBL" id="XCN75080.1"/>
    </source>
</evidence>
<dbReference type="PANTHER" id="PTHR24220:SF86">
    <property type="entry name" value="ABC TRANSPORTER ABCH.1"/>
    <property type="match status" value="1"/>
</dbReference>
<dbReference type="Pfam" id="PF00005">
    <property type="entry name" value="ABC_tran"/>
    <property type="match status" value="1"/>
</dbReference>
<dbReference type="GO" id="GO:0098796">
    <property type="term" value="C:membrane protein complex"/>
    <property type="evidence" value="ECO:0007669"/>
    <property type="project" value="UniProtKB-ARBA"/>
</dbReference>
<organism evidence="6">
    <name type="scientific">Candidatus Electrothrix aestuarii</name>
    <dbReference type="NCBI Taxonomy" id="3062594"/>
    <lineage>
        <taxon>Bacteria</taxon>
        <taxon>Pseudomonadati</taxon>
        <taxon>Thermodesulfobacteriota</taxon>
        <taxon>Desulfobulbia</taxon>
        <taxon>Desulfobulbales</taxon>
        <taxon>Desulfobulbaceae</taxon>
        <taxon>Candidatus Electrothrix</taxon>
    </lineage>
</organism>
<evidence type="ECO:0000256" key="4">
    <source>
        <dbReference type="ARBA" id="ARBA00038388"/>
    </source>
</evidence>
<keyword evidence="1" id="KW-0813">Transport</keyword>
<dbReference type="GO" id="GO:0005524">
    <property type="term" value="F:ATP binding"/>
    <property type="evidence" value="ECO:0007669"/>
    <property type="project" value="UniProtKB-KW"/>
</dbReference>
<accession>A0AAU8M206</accession>
<dbReference type="InterPro" id="IPR015854">
    <property type="entry name" value="ABC_transpr_LolD-like"/>
</dbReference>
<proteinExistence type="inferred from homology"/>
<evidence type="ECO:0000256" key="3">
    <source>
        <dbReference type="ARBA" id="ARBA00022840"/>
    </source>
</evidence>
<comment type="similarity">
    <text evidence="4">Belongs to the ABC transporter superfamily. Macrolide exporter (TC 3.A.1.122) family.</text>
</comment>
<dbReference type="EMBL" id="CP159373">
    <property type="protein sequence ID" value="XCN75080.1"/>
    <property type="molecule type" value="Genomic_DNA"/>
</dbReference>
<feature type="domain" description="ABC transporter" evidence="5">
    <location>
        <begin position="2"/>
        <end position="220"/>
    </location>
</feature>